<keyword evidence="1" id="KW-0472">Membrane</keyword>
<dbReference type="Proteomes" id="UP000193920">
    <property type="component" value="Unassembled WGS sequence"/>
</dbReference>
<feature type="transmembrane region" description="Helical" evidence="1">
    <location>
        <begin position="61"/>
        <end position="86"/>
    </location>
</feature>
<organism evidence="2 3">
    <name type="scientific">Neocallimastix californiae</name>
    <dbReference type="NCBI Taxonomy" id="1754190"/>
    <lineage>
        <taxon>Eukaryota</taxon>
        <taxon>Fungi</taxon>
        <taxon>Fungi incertae sedis</taxon>
        <taxon>Chytridiomycota</taxon>
        <taxon>Chytridiomycota incertae sedis</taxon>
        <taxon>Neocallimastigomycetes</taxon>
        <taxon>Neocallimastigales</taxon>
        <taxon>Neocallimastigaceae</taxon>
        <taxon>Neocallimastix</taxon>
    </lineage>
</organism>
<accession>A0A1Y2CEF0</accession>
<feature type="transmembrane region" description="Helical" evidence="1">
    <location>
        <begin position="37"/>
        <end position="55"/>
    </location>
</feature>
<sequence>MKKIQTLNRFSENTGTCFGKNFKSIPYGFFSQFQDSFFYANVIQFLIVGFLYLYVGNGRYWHLLLIASVAGFFGAILENGTVAYLCQKDNRNMDIPSIVIPFLIDEFFWTSCQYSVPFLNLIKMKAFAKGKFANIVRYTIIGLFVPFLFFRFFIGYERMMKGYLIDEKISSLHGYAFGVLAIADFICTVSIFYFVRKHNNQLSYSTSNISEYIKNSSYTTLIAVDIVGFSLSILDIITNSGVVEDYIPSTITIPFQCFMSNFILILSVDALIFKYGGNNSHKGSTTFKCKSINKNKNDISDEVNSTASSSYVVYC</sequence>
<feature type="transmembrane region" description="Helical" evidence="1">
    <location>
        <begin position="174"/>
        <end position="195"/>
    </location>
</feature>
<reference evidence="2 3" key="1">
    <citation type="submission" date="2016-08" db="EMBL/GenBank/DDBJ databases">
        <title>A Parts List for Fungal Cellulosomes Revealed by Comparative Genomics.</title>
        <authorList>
            <consortium name="DOE Joint Genome Institute"/>
            <person name="Haitjema C.H."/>
            <person name="Gilmore S.P."/>
            <person name="Henske J.K."/>
            <person name="Solomon K.V."/>
            <person name="De Groot R."/>
            <person name="Kuo A."/>
            <person name="Mondo S.J."/>
            <person name="Salamov A.A."/>
            <person name="Labutti K."/>
            <person name="Zhao Z."/>
            <person name="Chiniquy J."/>
            <person name="Barry K."/>
            <person name="Brewer H.M."/>
            <person name="Purvine S.O."/>
            <person name="Wright A.T."/>
            <person name="Boxma B."/>
            <person name="Van Alen T."/>
            <person name="Hackstein J.H."/>
            <person name="Baker S.E."/>
            <person name="Grigoriev I.V."/>
            <person name="O'Malley M.A."/>
        </authorList>
    </citation>
    <scope>NUCLEOTIDE SEQUENCE [LARGE SCALE GENOMIC DNA]</scope>
    <source>
        <strain evidence="2 3">G1</strain>
    </source>
</reference>
<evidence type="ECO:0000256" key="1">
    <source>
        <dbReference type="SAM" id="Phobius"/>
    </source>
</evidence>
<protein>
    <recommendedName>
        <fullName evidence="4">RTA1-domain-containing protein</fullName>
    </recommendedName>
</protein>
<keyword evidence="1" id="KW-0812">Transmembrane</keyword>
<dbReference type="EMBL" id="MCOG01000111">
    <property type="protein sequence ID" value="ORY45419.1"/>
    <property type="molecule type" value="Genomic_DNA"/>
</dbReference>
<dbReference type="AlphaFoldDB" id="A0A1Y2CEF0"/>
<keyword evidence="3" id="KW-1185">Reference proteome</keyword>
<dbReference type="OrthoDB" id="2143908at2759"/>
<feature type="transmembrane region" description="Helical" evidence="1">
    <location>
        <begin position="216"/>
        <end position="233"/>
    </location>
</feature>
<evidence type="ECO:0000313" key="3">
    <source>
        <dbReference type="Proteomes" id="UP000193920"/>
    </source>
</evidence>
<gene>
    <name evidence="2" type="ORF">LY90DRAFT_509505</name>
</gene>
<feature type="transmembrane region" description="Helical" evidence="1">
    <location>
        <begin position="135"/>
        <end position="154"/>
    </location>
</feature>
<evidence type="ECO:0000313" key="2">
    <source>
        <dbReference type="EMBL" id="ORY45419.1"/>
    </source>
</evidence>
<name>A0A1Y2CEF0_9FUNG</name>
<evidence type="ECO:0008006" key="4">
    <source>
        <dbReference type="Google" id="ProtNLM"/>
    </source>
</evidence>
<feature type="transmembrane region" description="Helical" evidence="1">
    <location>
        <begin position="253"/>
        <end position="273"/>
    </location>
</feature>
<proteinExistence type="predicted"/>
<comment type="caution">
    <text evidence="2">The sequence shown here is derived from an EMBL/GenBank/DDBJ whole genome shotgun (WGS) entry which is preliminary data.</text>
</comment>
<keyword evidence="1" id="KW-1133">Transmembrane helix</keyword>